<keyword evidence="1" id="KW-0472">Membrane</keyword>
<keyword evidence="1" id="KW-0812">Transmembrane</keyword>
<evidence type="ECO:0000313" key="2">
    <source>
        <dbReference type="EMBL" id="MBL0743832.1"/>
    </source>
</evidence>
<keyword evidence="3" id="KW-1185">Reference proteome</keyword>
<dbReference type="RefSeq" id="WP_202013348.1">
    <property type="nucleotide sequence ID" value="NZ_JAERRB010000008.1"/>
</dbReference>
<protein>
    <submittedName>
        <fullName evidence="2">Uncharacterized protein</fullName>
    </submittedName>
</protein>
<evidence type="ECO:0000313" key="3">
    <source>
        <dbReference type="Proteomes" id="UP000613030"/>
    </source>
</evidence>
<reference evidence="2 3" key="1">
    <citation type="submission" date="2021-01" db="EMBL/GenBank/DDBJ databases">
        <title>Chryseolinea sp. Jin1 Genome sequencing and assembly.</title>
        <authorList>
            <person name="Kim I."/>
        </authorList>
    </citation>
    <scope>NUCLEOTIDE SEQUENCE [LARGE SCALE GENOMIC DNA]</scope>
    <source>
        <strain evidence="2 3">Jin1</strain>
    </source>
</reference>
<sequence>MKNGQSIKIKIDPVYVMFAGLGFVSIAIFISLRTALFVLCFLATAALFFRFFAGIYLQILSKDNSRRMTRIVVLSLPVMYNFLVSQRVNPKQLIYGTGNVMSGKGGLSVGFEIRNK</sequence>
<comment type="caution">
    <text evidence="2">The sequence shown here is derived from an EMBL/GenBank/DDBJ whole genome shotgun (WGS) entry which is preliminary data.</text>
</comment>
<organism evidence="2 3">
    <name type="scientific">Chryseolinea lacunae</name>
    <dbReference type="NCBI Taxonomy" id="2801331"/>
    <lineage>
        <taxon>Bacteria</taxon>
        <taxon>Pseudomonadati</taxon>
        <taxon>Bacteroidota</taxon>
        <taxon>Cytophagia</taxon>
        <taxon>Cytophagales</taxon>
        <taxon>Fulvivirgaceae</taxon>
        <taxon>Chryseolinea</taxon>
    </lineage>
</organism>
<gene>
    <name evidence="2" type="ORF">JI741_21555</name>
</gene>
<keyword evidence="1" id="KW-1133">Transmembrane helix</keyword>
<name>A0ABS1KX91_9BACT</name>
<proteinExistence type="predicted"/>
<feature type="transmembrane region" description="Helical" evidence="1">
    <location>
        <begin position="12"/>
        <end position="30"/>
    </location>
</feature>
<evidence type="ECO:0000256" key="1">
    <source>
        <dbReference type="SAM" id="Phobius"/>
    </source>
</evidence>
<feature type="transmembrane region" description="Helical" evidence="1">
    <location>
        <begin position="36"/>
        <end position="60"/>
    </location>
</feature>
<dbReference type="Proteomes" id="UP000613030">
    <property type="component" value="Unassembled WGS sequence"/>
</dbReference>
<dbReference type="EMBL" id="JAERRB010000008">
    <property type="protein sequence ID" value="MBL0743832.1"/>
    <property type="molecule type" value="Genomic_DNA"/>
</dbReference>
<accession>A0ABS1KX91</accession>